<dbReference type="GO" id="GO:0006310">
    <property type="term" value="P:DNA recombination"/>
    <property type="evidence" value="ECO:0007669"/>
    <property type="project" value="UniProtKB-KW"/>
</dbReference>
<dbReference type="InterPro" id="IPR002104">
    <property type="entry name" value="Integrase_catalytic"/>
</dbReference>
<sequence length="377" mass="44052">MSISFPRSFVNPGESTGSSFPAFLERGYQRMRIKAKDPRLISLMGEFLRIYLPCVRNRDEDTVASYRHSINLFVVFLEAEKKITVMTMQTSDFNQKNIVGFMSWLKSERNNVATTINHRLSDIRGFCRYLYKKNAIAFDDYEAICEINDADDDRVIDFTWLSTDDVCWILKSVDDNRDALRDHFLLSLLYESGARINEVLSLRLLDIKKTVDGEADVHFYGKGRKHRITPLSKEIWKQFDRYCEKYHPDRAPDNIMFYSYRNGRKNKMSSDNVSRILAGCETKIRENNPELIHLHSHLFRRTRAMHLYQAGVPLPTISEWLGHSNIETTRFYAKVTEEMKREALRKLSDSDSSVFKDDVAFKYANDEDVIKRLCGLK</sequence>
<name>A0A413U7I4_9FIRM</name>
<proteinExistence type="inferred from homology"/>
<evidence type="ECO:0000256" key="6">
    <source>
        <dbReference type="PROSITE-ProRule" id="PRU01248"/>
    </source>
</evidence>
<dbReference type="InterPro" id="IPR050090">
    <property type="entry name" value="Tyrosine_recombinase_XerCD"/>
</dbReference>
<dbReference type="PANTHER" id="PTHR30349:SF41">
    <property type="entry name" value="INTEGRASE_RECOMBINASE PROTEIN MJ0367-RELATED"/>
    <property type="match status" value="1"/>
</dbReference>
<dbReference type="Gene3D" id="1.10.150.130">
    <property type="match status" value="1"/>
</dbReference>
<dbReference type="Pfam" id="PF00589">
    <property type="entry name" value="Phage_integrase"/>
    <property type="match status" value="1"/>
</dbReference>
<dbReference type="InterPro" id="IPR044068">
    <property type="entry name" value="CB"/>
</dbReference>
<dbReference type="EMBL" id="QSFZ01000002">
    <property type="protein sequence ID" value="RHA93897.1"/>
    <property type="molecule type" value="Genomic_DNA"/>
</dbReference>
<evidence type="ECO:0000256" key="3">
    <source>
        <dbReference type="ARBA" id="ARBA00022908"/>
    </source>
</evidence>
<dbReference type="SUPFAM" id="SSF56349">
    <property type="entry name" value="DNA breaking-rejoining enzymes"/>
    <property type="match status" value="1"/>
</dbReference>
<dbReference type="InterPro" id="IPR013762">
    <property type="entry name" value="Integrase-like_cat_sf"/>
</dbReference>
<feature type="domain" description="Tyr recombinase" evidence="7">
    <location>
        <begin position="156"/>
        <end position="345"/>
    </location>
</feature>
<dbReference type="SUPFAM" id="SSF47823">
    <property type="entry name" value="lambda integrase-like, N-terminal domain"/>
    <property type="match status" value="1"/>
</dbReference>
<dbReference type="PROSITE" id="PS51898">
    <property type="entry name" value="TYR_RECOMBINASE"/>
    <property type="match status" value="1"/>
</dbReference>
<dbReference type="InterPro" id="IPR004107">
    <property type="entry name" value="Integrase_SAM-like_N"/>
</dbReference>
<dbReference type="AlphaFoldDB" id="A0A413U7I4"/>
<reference evidence="9 10" key="1">
    <citation type="submission" date="2018-08" db="EMBL/GenBank/DDBJ databases">
        <title>A genome reference for cultivated species of the human gut microbiota.</title>
        <authorList>
            <person name="Zou Y."/>
            <person name="Xue W."/>
            <person name="Luo G."/>
        </authorList>
    </citation>
    <scope>NUCLEOTIDE SEQUENCE [LARGE SCALE GENOMIC DNA]</scope>
    <source>
        <strain evidence="9 10">AM42-17AT</strain>
    </source>
</reference>
<evidence type="ECO:0000256" key="2">
    <source>
        <dbReference type="ARBA" id="ARBA00008857"/>
    </source>
</evidence>
<dbReference type="PROSITE" id="PS51900">
    <property type="entry name" value="CB"/>
    <property type="match status" value="1"/>
</dbReference>
<dbReference type="InterPro" id="IPR011010">
    <property type="entry name" value="DNA_brk_join_enz"/>
</dbReference>
<organism evidence="9 10">
    <name type="scientific">Agathobacter rectalis</name>
    <dbReference type="NCBI Taxonomy" id="39491"/>
    <lineage>
        <taxon>Bacteria</taxon>
        <taxon>Bacillati</taxon>
        <taxon>Bacillota</taxon>
        <taxon>Clostridia</taxon>
        <taxon>Lachnospirales</taxon>
        <taxon>Lachnospiraceae</taxon>
        <taxon>Agathobacter</taxon>
    </lineage>
</organism>
<evidence type="ECO:0000256" key="1">
    <source>
        <dbReference type="ARBA" id="ARBA00003283"/>
    </source>
</evidence>
<evidence type="ECO:0000259" key="8">
    <source>
        <dbReference type="PROSITE" id="PS51900"/>
    </source>
</evidence>
<dbReference type="Proteomes" id="UP000286220">
    <property type="component" value="Unassembled WGS sequence"/>
</dbReference>
<dbReference type="PANTHER" id="PTHR30349">
    <property type="entry name" value="PHAGE INTEGRASE-RELATED"/>
    <property type="match status" value="1"/>
</dbReference>
<gene>
    <name evidence="9" type="ORF">DW912_02435</name>
</gene>
<keyword evidence="4 6" id="KW-0238">DNA-binding</keyword>
<accession>A0A413U7I4</accession>
<comment type="function">
    <text evidence="1">Site-specific tyrosine recombinase, which acts by catalyzing the cutting and rejoining of the recombining DNA molecules.</text>
</comment>
<evidence type="ECO:0000313" key="10">
    <source>
        <dbReference type="Proteomes" id="UP000286220"/>
    </source>
</evidence>
<evidence type="ECO:0000256" key="4">
    <source>
        <dbReference type="ARBA" id="ARBA00023125"/>
    </source>
</evidence>
<evidence type="ECO:0000313" key="9">
    <source>
        <dbReference type="EMBL" id="RHA93897.1"/>
    </source>
</evidence>
<dbReference type="GO" id="GO:0015074">
    <property type="term" value="P:DNA integration"/>
    <property type="evidence" value="ECO:0007669"/>
    <property type="project" value="UniProtKB-KW"/>
</dbReference>
<comment type="similarity">
    <text evidence="2">Belongs to the 'phage' integrase family.</text>
</comment>
<evidence type="ECO:0000259" key="7">
    <source>
        <dbReference type="PROSITE" id="PS51898"/>
    </source>
</evidence>
<feature type="domain" description="Core-binding (CB)" evidence="8">
    <location>
        <begin position="35"/>
        <end position="131"/>
    </location>
</feature>
<evidence type="ECO:0000256" key="5">
    <source>
        <dbReference type="ARBA" id="ARBA00023172"/>
    </source>
</evidence>
<protein>
    <recommendedName>
        <fullName evidence="11">Integrase</fullName>
    </recommendedName>
</protein>
<dbReference type="Pfam" id="PF02899">
    <property type="entry name" value="Phage_int_SAM_1"/>
    <property type="match status" value="1"/>
</dbReference>
<dbReference type="Gene3D" id="1.10.443.10">
    <property type="entry name" value="Intergrase catalytic core"/>
    <property type="match status" value="1"/>
</dbReference>
<dbReference type="GO" id="GO:0003677">
    <property type="term" value="F:DNA binding"/>
    <property type="evidence" value="ECO:0007669"/>
    <property type="project" value="UniProtKB-UniRule"/>
</dbReference>
<comment type="caution">
    <text evidence="9">The sequence shown here is derived from an EMBL/GenBank/DDBJ whole genome shotgun (WGS) entry which is preliminary data.</text>
</comment>
<evidence type="ECO:0008006" key="11">
    <source>
        <dbReference type="Google" id="ProtNLM"/>
    </source>
</evidence>
<keyword evidence="3" id="KW-0229">DNA integration</keyword>
<keyword evidence="5" id="KW-0233">DNA recombination</keyword>
<dbReference type="InterPro" id="IPR010998">
    <property type="entry name" value="Integrase_recombinase_N"/>
</dbReference>